<dbReference type="Proteomes" id="UP000027586">
    <property type="component" value="Unassembled WGS sequence"/>
</dbReference>
<keyword evidence="2" id="KW-0560">Oxidoreductase</keyword>
<evidence type="ECO:0000256" key="3">
    <source>
        <dbReference type="PIRSR" id="PIRSR000097-1"/>
    </source>
</evidence>
<evidence type="ECO:0000256" key="5">
    <source>
        <dbReference type="PIRSR" id="PIRSR000097-3"/>
    </source>
</evidence>
<evidence type="ECO:0000256" key="1">
    <source>
        <dbReference type="ARBA" id="ARBA00007905"/>
    </source>
</evidence>
<evidence type="ECO:0000313" key="8">
    <source>
        <dbReference type="EMBL" id="CDH61395.1"/>
    </source>
</evidence>
<gene>
    <name evidence="7" type="ORF">LCOR_00838.1</name>
    <name evidence="8" type="ORF">LCOR_12171.1</name>
</gene>
<accession>A0A068RJG4</accession>
<feature type="site" description="Lowers pKa of active site Tyr" evidence="5">
    <location>
        <position position="80"/>
    </location>
</feature>
<dbReference type="VEuPathDB" id="FungiDB:LCOR_00838.1"/>
<dbReference type="Gene3D" id="3.20.20.100">
    <property type="entry name" value="NADP-dependent oxidoreductase domain"/>
    <property type="match status" value="1"/>
</dbReference>
<dbReference type="PANTHER" id="PTHR11732">
    <property type="entry name" value="ALDO/KETO REDUCTASE"/>
    <property type="match status" value="1"/>
</dbReference>
<dbReference type="InterPro" id="IPR020471">
    <property type="entry name" value="AKR"/>
</dbReference>
<dbReference type="PROSITE" id="PS00798">
    <property type="entry name" value="ALDOKETO_REDUCTASE_1"/>
    <property type="match status" value="1"/>
</dbReference>
<dbReference type="SUPFAM" id="SSF51430">
    <property type="entry name" value="NAD(P)-linked oxidoreductase"/>
    <property type="match status" value="1"/>
</dbReference>
<evidence type="ECO:0000256" key="2">
    <source>
        <dbReference type="ARBA" id="ARBA00023002"/>
    </source>
</evidence>
<dbReference type="InterPro" id="IPR018170">
    <property type="entry name" value="Aldo/ket_reductase_CS"/>
</dbReference>
<organism evidence="7 9">
    <name type="scientific">Lichtheimia corymbifera JMRC:FSU:9682</name>
    <dbReference type="NCBI Taxonomy" id="1263082"/>
    <lineage>
        <taxon>Eukaryota</taxon>
        <taxon>Fungi</taxon>
        <taxon>Fungi incertae sedis</taxon>
        <taxon>Mucoromycota</taxon>
        <taxon>Mucoromycotina</taxon>
        <taxon>Mucoromycetes</taxon>
        <taxon>Mucorales</taxon>
        <taxon>Lichtheimiaceae</taxon>
        <taxon>Lichtheimia</taxon>
    </lineage>
</organism>
<reference evidence="7 9" key="1">
    <citation type="submission" date="2013-08" db="EMBL/GenBank/DDBJ databases">
        <title>Gene expansion shapes genome architecture in the human pathogen Lichtheimia corymbifera: an evolutionary genomics analysis in the ancient terrestrial Mucorales (Mucoromycotina).</title>
        <authorList>
            <person name="Schwartze V.U."/>
            <person name="Winter S."/>
            <person name="Shelest E."/>
            <person name="Marcet-Houben M."/>
            <person name="Horn F."/>
            <person name="Wehner S."/>
            <person name="Hoffmann K."/>
            <person name="Riege K."/>
            <person name="Sammeth M."/>
            <person name="Nowrousian M."/>
            <person name="Valiante V."/>
            <person name="Linde J."/>
            <person name="Jacobsen I.D."/>
            <person name="Marz M."/>
            <person name="Brakhage A.A."/>
            <person name="Gabaldon T."/>
            <person name="Bocker S."/>
            <person name="Voigt K."/>
        </authorList>
    </citation>
    <scope>NUCLEOTIDE SEQUENCE [LARGE SCALE GENOMIC DNA]</scope>
    <source>
        <strain evidence="7">FSU 9682</strain>
        <strain evidence="9">JMRC:FSU:9682</strain>
    </source>
</reference>
<keyword evidence="9" id="KW-1185">Reference proteome</keyword>
<comment type="similarity">
    <text evidence="1">Belongs to the aldo/keto reductase family.</text>
</comment>
<dbReference type="InterPro" id="IPR036812">
    <property type="entry name" value="NAD(P)_OxRdtase_dom_sf"/>
</dbReference>
<evidence type="ECO:0000313" key="7">
    <source>
        <dbReference type="EMBL" id="CDH49076.1"/>
    </source>
</evidence>
<dbReference type="FunFam" id="3.20.20.100:FF:000007">
    <property type="entry name" value="NAD(P)H-dependent D-xylose reductase xyl1"/>
    <property type="match status" value="1"/>
</dbReference>
<dbReference type="PROSITE" id="PS00062">
    <property type="entry name" value="ALDOKETO_REDUCTASE_2"/>
    <property type="match status" value="1"/>
</dbReference>
<dbReference type="VEuPathDB" id="FungiDB:LCOR_12171.1"/>
<protein>
    <submittedName>
        <fullName evidence="7">Xylose reductase</fullName>
    </submittedName>
</protein>
<evidence type="ECO:0000256" key="4">
    <source>
        <dbReference type="PIRSR" id="PIRSR000097-2"/>
    </source>
</evidence>
<dbReference type="PRINTS" id="PR00069">
    <property type="entry name" value="ALDKETRDTASE"/>
</dbReference>
<sequence length="322" mass="36826">MTVEYITLQPSGDKMPFIGFGTWKVDCNVAPETIYNAIRCGYRLIDSASNYKNEQAVGKGIKMAIDEGIVKRQDLFITSKLWSTYHHKENVEKACKKQLQDLGLEYLDMFLVHFPLPLKYVPFDEKYPPGWYPPGQDEITLERAPMHECWGAMEKLVQAGLVRNIGVSNFNVQLLMDMLTYANIKPSLLQVELHPYLQQEHLVRWAQAQGIAVTAYSSFGPTSFISTGSRRAKSVEPLFENPVIKDISKKYNVAPSQVALRWSIERNVAVVPKSLNVDRMKMNLEALNWKMDEEDIQAINQLDMGLRFNDPMANAQRLPIFY</sequence>
<dbReference type="EMBL" id="CBTN010000187">
    <property type="protein sequence ID" value="CDH61395.1"/>
    <property type="molecule type" value="Genomic_DNA"/>
</dbReference>
<proteinExistence type="inferred from homology"/>
<name>A0A068RJG4_9FUNG</name>
<dbReference type="EMBL" id="CBTN010000002">
    <property type="protein sequence ID" value="CDH49076.1"/>
    <property type="molecule type" value="Genomic_DNA"/>
</dbReference>
<dbReference type="STRING" id="1263082.A0A068RJG4"/>
<dbReference type="PIRSF" id="PIRSF000097">
    <property type="entry name" value="AKR"/>
    <property type="match status" value="1"/>
</dbReference>
<dbReference type="GO" id="GO:0016491">
    <property type="term" value="F:oxidoreductase activity"/>
    <property type="evidence" value="ECO:0007669"/>
    <property type="project" value="UniProtKB-KW"/>
</dbReference>
<evidence type="ECO:0000313" key="9">
    <source>
        <dbReference type="Proteomes" id="UP000027586"/>
    </source>
</evidence>
<dbReference type="InterPro" id="IPR023210">
    <property type="entry name" value="NADP_OxRdtase_dom"/>
</dbReference>
<dbReference type="AlphaFoldDB" id="A0A068RJG4"/>
<dbReference type="Pfam" id="PF00248">
    <property type="entry name" value="Aldo_ket_red"/>
    <property type="match status" value="1"/>
</dbReference>
<comment type="caution">
    <text evidence="7">The sequence shown here is derived from an EMBL/GenBank/DDBJ whole genome shotgun (WGS) entry which is preliminary data.</text>
</comment>
<feature type="binding site" evidence="4">
    <location>
        <position position="113"/>
    </location>
    <ligand>
        <name>substrate</name>
    </ligand>
</feature>
<feature type="domain" description="NADP-dependent oxidoreductase" evidence="6">
    <location>
        <begin position="18"/>
        <end position="302"/>
    </location>
</feature>
<evidence type="ECO:0000259" key="6">
    <source>
        <dbReference type="Pfam" id="PF00248"/>
    </source>
</evidence>
<dbReference type="OrthoDB" id="416253at2759"/>
<feature type="active site" description="Proton donor" evidence="3">
    <location>
        <position position="51"/>
    </location>
</feature>